<dbReference type="SUPFAM" id="SSF53822">
    <property type="entry name" value="Periplasmic binding protein-like I"/>
    <property type="match status" value="1"/>
</dbReference>
<evidence type="ECO:0000313" key="6">
    <source>
        <dbReference type="Proteomes" id="UP001162834"/>
    </source>
</evidence>
<dbReference type="KEGG" id="sbae:DSM104329_03731"/>
<dbReference type="Pfam" id="PF13407">
    <property type="entry name" value="Peripla_BP_4"/>
    <property type="match status" value="1"/>
</dbReference>
<comment type="similarity">
    <text evidence="2">Belongs to the bacterial solute-binding protein 2 family.</text>
</comment>
<dbReference type="PANTHER" id="PTHR46847">
    <property type="entry name" value="D-ALLOSE-BINDING PERIPLASMIC PROTEIN-RELATED"/>
    <property type="match status" value="1"/>
</dbReference>
<dbReference type="EMBL" id="CP087164">
    <property type="protein sequence ID" value="UGS37316.1"/>
    <property type="molecule type" value="Genomic_DNA"/>
</dbReference>
<dbReference type="AlphaFoldDB" id="A0A9E6XZQ8"/>
<evidence type="ECO:0000256" key="1">
    <source>
        <dbReference type="ARBA" id="ARBA00004196"/>
    </source>
</evidence>
<reference evidence="5" key="1">
    <citation type="journal article" date="2022" name="Int. J. Syst. Evol. Microbiol.">
        <title>Pseudomonas aegrilactucae sp. nov. and Pseudomonas morbosilactucae sp. nov., pathogens causing bacterial rot of lettuce in Japan.</title>
        <authorList>
            <person name="Sawada H."/>
            <person name="Fujikawa T."/>
            <person name="Satou M."/>
        </authorList>
    </citation>
    <scope>NUCLEOTIDE SEQUENCE</scope>
    <source>
        <strain evidence="5">0166_1</strain>
    </source>
</reference>
<evidence type="ECO:0000256" key="2">
    <source>
        <dbReference type="ARBA" id="ARBA00007639"/>
    </source>
</evidence>
<accession>A0A9E6XZQ8</accession>
<evidence type="ECO:0000259" key="4">
    <source>
        <dbReference type="Pfam" id="PF13407"/>
    </source>
</evidence>
<dbReference type="GO" id="GO:0030313">
    <property type="term" value="C:cell envelope"/>
    <property type="evidence" value="ECO:0007669"/>
    <property type="project" value="UniProtKB-SubCell"/>
</dbReference>
<dbReference type="CDD" id="cd01536">
    <property type="entry name" value="PBP1_ABC_sugar_binding-like"/>
    <property type="match status" value="1"/>
</dbReference>
<organism evidence="5 6">
    <name type="scientific">Capillimicrobium parvum</name>
    <dbReference type="NCBI Taxonomy" id="2884022"/>
    <lineage>
        <taxon>Bacteria</taxon>
        <taxon>Bacillati</taxon>
        <taxon>Actinomycetota</taxon>
        <taxon>Thermoleophilia</taxon>
        <taxon>Solirubrobacterales</taxon>
        <taxon>Capillimicrobiaceae</taxon>
        <taxon>Capillimicrobium</taxon>
    </lineage>
</organism>
<dbReference type="Proteomes" id="UP001162834">
    <property type="component" value="Chromosome"/>
</dbReference>
<gene>
    <name evidence="5" type="ORF">DSM104329_03731</name>
</gene>
<dbReference type="InterPro" id="IPR025997">
    <property type="entry name" value="SBP_2_dom"/>
</dbReference>
<evidence type="ECO:0000313" key="5">
    <source>
        <dbReference type="EMBL" id="UGS37316.1"/>
    </source>
</evidence>
<dbReference type="Gene3D" id="3.40.50.2300">
    <property type="match status" value="2"/>
</dbReference>
<sequence>MGNDGVGTGRRARRRSACAAMAVTAVALLIGACGSSDDGGASSTAAPAGTGVSTAATATATTAGGKPVNVAFLVYTYADFHQAQKDGIESVVSKDGGRVQVFSANFDPQKQLKQCQDAVSSGRFDAIILEAVEGPTGVPCVAAAKQADIPVVALDIAVGKDPEKIEPQTDGVVASIVQTPTANAKNLVDITKEACKGVDPCKVIAEVATPSDHFTNLGVDTVAKEAGPNVQIEQKVVGQYDPSVIAKAFPDALSAHPDATVFLSAADTQALAVVPAVKQAGKQDEVKLLGNGGSRLGIKGVEDGTLFATAGNWPFQEAVAAAKAATQAVNGETVDPTGVDALAIDEPRIITKANVAEFTPEWGAE</sequence>
<comment type="subcellular location">
    <subcellularLocation>
        <location evidence="1">Cell envelope</location>
    </subcellularLocation>
</comment>
<dbReference type="InterPro" id="IPR028082">
    <property type="entry name" value="Peripla_BP_I"/>
</dbReference>
<proteinExistence type="inferred from homology"/>
<protein>
    <recommendedName>
        <fullName evidence="4">Periplasmic binding protein domain-containing protein</fullName>
    </recommendedName>
</protein>
<keyword evidence="3" id="KW-0732">Signal</keyword>
<dbReference type="PANTHER" id="PTHR46847:SF1">
    <property type="entry name" value="D-ALLOSE-BINDING PERIPLASMIC PROTEIN-RELATED"/>
    <property type="match status" value="1"/>
</dbReference>
<feature type="domain" description="Periplasmic binding protein" evidence="4">
    <location>
        <begin position="70"/>
        <end position="332"/>
    </location>
</feature>
<evidence type="ECO:0000256" key="3">
    <source>
        <dbReference type="ARBA" id="ARBA00022729"/>
    </source>
</evidence>
<keyword evidence="6" id="KW-1185">Reference proteome</keyword>
<name>A0A9E6XZQ8_9ACTN</name>
<dbReference type="GO" id="GO:0030246">
    <property type="term" value="F:carbohydrate binding"/>
    <property type="evidence" value="ECO:0007669"/>
    <property type="project" value="UniProtKB-ARBA"/>
</dbReference>